<evidence type="ECO:0000256" key="1">
    <source>
        <dbReference type="SAM" id="SignalP"/>
    </source>
</evidence>
<dbReference type="AlphaFoldDB" id="A0A561WV45"/>
<evidence type="ECO:0008006" key="4">
    <source>
        <dbReference type="Google" id="ProtNLM"/>
    </source>
</evidence>
<keyword evidence="1" id="KW-0732">Signal</keyword>
<proteinExistence type="predicted"/>
<evidence type="ECO:0000313" key="3">
    <source>
        <dbReference type="Proteomes" id="UP000319927"/>
    </source>
</evidence>
<keyword evidence="3" id="KW-1185">Reference proteome</keyword>
<protein>
    <recommendedName>
        <fullName evidence="4">Secreted protein</fullName>
    </recommendedName>
</protein>
<dbReference type="Proteomes" id="UP000319927">
    <property type="component" value="Unassembled WGS sequence"/>
</dbReference>
<comment type="caution">
    <text evidence="2">The sequence shown here is derived from an EMBL/GenBank/DDBJ whole genome shotgun (WGS) entry which is preliminary data.</text>
</comment>
<evidence type="ECO:0000313" key="2">
    <source>
        <dbReference type="EMBL" id="TWG27736.1"/>
    </source>
</evidence>
<dbReference type="EMBL" id="VIXA01000001">
    <property type="protein sequence ID" value="TWG27736.1"/>
    <property type="molecule type" value="Genomic_DNA"/>
</dbReference>
<dbReference type="RefSeq" id="WP_154936784.1">
    <property type="nucleotide sequence ID" value="NZ_VIXA01000001.1"/>
</dbReference>
<sequence length="106" mass="11393">MSRRILHGVAVLTIGTAVATLGAVPAQADPVVPRHAVVICQSASFYDNYDSVSGPYGLKRVLPYGNKIGHTPGAHPVYNGWAATFDFGPNDWGYLRIECIGGYDSW</sequence>
<feature type="chain" id="PRO_5021872533" description="Secreted protein" evidence="1">
    <location>
        <begin position="29"/>
        <end position="106"/>
    </location>
</feature>
<reference evidence="2 3" key="1">
    <citation type="submission" date="2019-06" db="EMBL/GenBank/DDBJ databases">
        <title>Sequencing the genomes of 1000 actinobacteria strains.</title>
        <authorList>
            <person name="Klenk H.-P."/>
        </authorList>
    </citation>
    <scope>NUCLEOTIDE SEQUENCE [LARGE SCALE GENOMIC DNA]</scope>
    <source>
        <strain evidence="2 3">DSM 102131</strain>
    </source>
</reference>
<accession>A0A561WV45</accession>
<dbReference type="OrthoDB" id="3699543at2"/>
<gene>
    <name evidence="2" type="ORF">FHX75_11884</name>
</gene>
<organism evidence="2 3">
    <name type="scientific">Micromonospora palomenae</name>
    <dbReference type="NCBI Taxonomy" id="1461247"/>
    <lineage>
        <taxon>Bacteria</taxon>
        <taxon>Bacillati</taxon>
        <taxon>Actinomycetota</taxon>
        <taxon>Actinomycetes</taxon>
        <taxon>Micromonosporales</taxon>
        <taxon>Micromonosporaceae</taxon>
        <taxon>Micromonospora</taxon>
    </lineage>
</organism>
<name>A0A561WV45_9ACTN</name>
<feature type="signal peptide" evidence="1">
    <location>
        <begin position="1"/>
        <end position="28"/>
    </location>
</feature>